<dbReference type="KEGG" id="asn:102376734"/>
<name>A0A1U7SKQ6_ALLSI</name>
<dbReference type="AlphaFoldDB" id="A0A1U7SKQ6"/>
<dbReference type="GO" id="GO:0006637">
    <property type="term" value="P:acyl-CoA metabolic process"/>
    <property type="evidence" value="ECO:0007669"/>
    <property type="project" value="TreeGrafter"/>
</dbReference>
<feature type="domain" description="BAAT/Acyl-CoA thioester hydrolase C-terminal" evidence="1">
    <location>
        <begin position="54"/>
        <end position="260"/>
    </location>
</feature>
<dbReference type="STRING" id="38654.A0A1U7SKQ6"/>
<proteinExistence type="predicted"/>
<accession>A0A1U7SKQ6</accession>
<dbReference type="InterPro" id="IPR014940">
    <property type="entry name" value="BAAT_C"/>
</dbReference>
<dbReference type="OrthoDB" id="6347013at2759"/>
<dbReference type="FunFam" id="3.40.50.1820:FF:000024">
    <property type="entry name" value="acyl-coenzyme A thioesterase 4"/>
    <property type="match status" value="1"/>
</dbReference>
<dbReference type="SUPFAM" id="SSF53474">
    <property type="entry name" value="alpha/beta-Hydrolases"/>
    <property type="match status" value="1"/>
</dbReference>
<protein>
    <submittedName>
        <fullName evidence="3">Acyl-coenzyme A thioesterase 1</fullName>
    </submittedName>
</protein>
<keyword evidence="2" id="KW-1185">Reference proteome</keyword>
<organism evidence="2 3">
    <name type="scientific">Alligator sinensis</name>
    <name type="common">Chinese alligator</name>
    <dbReference type="NCBI Taxonomy" id="38654"/>
    <lineage>
        <taxon>Eukaryota</taxon>
        <taxon>Metazoa</taxon>
        <taxon>Chordata</taxon>
        <taxon>Craniata</taxon>
        <taxon>Vertebrata</taxon>
        <taxon>Euteleostomi</taxon>
        <taxon>Archelosauria</taxon>
        <taxon>Archosauria</taxon>
        <taxon>Crocodylia</taxon>
        <taxon>Alligatoridae</taxon>
        <taxon>Alligatorinae</taxon>
        <taxon>Alligator</taxon>
    </lineage>
</organism>
<dbReference type="Pfam" id="PF08840">
    <property type="entry name" value="BAAT_C"/>
    <property type="match status" value="1"/>
</dbReference>
<dbReference type="InterPro" id="IPR029058">
    <property type="entry name" value="AB_hydrolase_fold"/>
</dbReference>
<evidence type="ECO:0000313" key="2">
    <source>
        <dbReference type="Proteomes" id="UP000189705"/>
    </source>
</evidence>
<sequence length="270" mass="30036">PPGSGPFPGIIEIYGFGGGLLEHRACLLANHGFAALALAYYGYEDLQKDAKEFHLEYFEEAVNYMLQHPQVKGPGIGLLGMSKGGDLCMSMASFLKGIAAVVTINACLGNTASWLHYKDISIPPVGFNFKRMKIYKSRVADVKNVLNNPLNEPDRQSLIPLEKAKSHFLFIASKDDKIWNSEFFAIEATKLLQAHGKKPEIICYSGAGHYIEPPFFPVCEATMHSFVNRLVFWGGEPKAHSEAQVDAWQRIQAFFSKHLNGKEYLIPSKL</sequence>
<evidence type="ECO:0000259" key="1">
    <source>
        <dbReference type="Pfam" id="PF08840"/>
    </source>
</evidence>
<reference evidence="3" key="1">
    <citation type="submission" date="2025-08" db="UniProtKB">
        <authorList>
            <consortium name="RefSeq"/>
        </authorList>
    </citation>
    <scope>IDENTIFICATION</scope>
</reference>
<dbReference type="eggNOG" id="ENOG502QQ8Z">
    <property type="taxonomic scope" value="Eukaryota"/>
</dbReference>
<dbReference type="GeneID" id="102376734"/>
<feature type="non-terminal residue" evidence="3">
    <location>
        <position position="1"/>
    </location>
</feature>
<evidence type="ECO:0000313" key="3">
    <source>
        <dbReference type="RefSeq" id="XP_006033614.1"/>
    </source>
</evidence>
<dbReference type="RefSeq" id="XP_006033614.1">
    <property type="nucleotide sequence ID" value="XM_006033552.2"/>
</dbReference>
<dbReference type="Proteomes" id="UP000189705">
    <property type="component" value="Unplaced"/>
</dbReference>
<dbReference type="Gene3D" id="3.40.50.1820">
    <property type="entry name" value="alpha/beta hydrolase"/>
    <property type="match status" value="1"/>
</dbReference>
<gene>
    <name evidence="3" type="primary">LOC102376734</name>
</gene>
<dbReference type="InParanoid" id="A0A1U7SKQ6"/>
<dbReference type="PANTHER" id="PTHR10824:SF17">
    <property type="entry name" value="ACYL-COENZYME A THIOESTERASE 6"/>
    <property type="match status" value="1"/>
</dbReference>
<dbReference type="PANTHER" id="PTHR10824">
    <property type="entry name" value="ACYL-COENZYME A THIOESTERASE-RELATED"/>
    <property type="match status" value="1"/>
</dbReference>
<dbReference type="GO" id="GO:0047617">
    <property type="term" value="F:fatty acyl-CoA hydrolase activity"/>
    <property type="evidence" value="ECO:0007669"/>
    <property type="project" value="TreeGrafter"/>
</dbReference>
<dbReference type="GO" id="GO:0006631">
    <property type="term" value="P:fatty acid metabolic process"/>
    <property type="evidence" value="ECO:0007669"/>
    <property type="project" value="TreeGrafter"/>
</dbReference>